<evidence type="ECO:0000313" key="5">
    <source>
        <dbReference type="Proteomes" id="UP001558652"/>
    </source>
</evidence>
<dbReference type="PANTHER" id="PTHR43201">
    <property type="entry name" value="ACYL-COA SYNTHETASE"/>
    <property type="match status" value="1"/>
</dbReference>
<proteinExistence type="inferred from homology"/>
<gene>
    <name evidence="4" type="ORF">AAG570_006642</name>
</gene>
<dbReference type="InterPro" id="IPR025110">
    <property type="entry name" value="AMP-bd_C"/>
</dbReference>
<dbReference type="Gene3D" id="3.30.300.30">
    <property type="match status" value="1"/>
</dbReference>
<dbReference type="Pfam" id="PF13193">
    <property type="entry name" value="AMP-binding_C"/>
    <property type="match status" value="1"/>
</dbReference>
<sequence length="175" mass="19930">MVPMGTAGEVWFRSYATMLGYWDDPEKTKEMITSCGWMKSGDIFVLREDGYGQVVGRLKDVIIRGGENIFPAEVEHVLETHPNVLEAQVYGVNDARMGEEVSASLKLKADAQLTKQDLYSFCLKRMARYKIPKYINFVEDFPKTESGKVKKFMLKEAMERNKNNCLAHPVGQHNT</sequence>
<accession>A0ABD0ZHV5</accession>
<dbReference type="FunFam" id="3.30.300.30:FF:000008">
    <property type="entry name" value="2,3-dihydroxybenzoate-AMP ligase"/>
    <property type="match status" value="1"/>
</dbReference>
<dbReference type="InterPro" id="IPR042099">
    <property type="entry name" value="ANL_N_sf"/>
</dbReference>
<keyword evidence="2" id="KW-0436">Ligase</keyword>
<evidence type="ECO:0000313" key="4">
    <source>
        <dbReference type="EMBL" id="KAL1139664.1"/>
    </source>
</evidence>
<dbReference type="SUPFAM" id="SSF56801">
    <property type="entry name" value="Acetyl-CoA synthetase-like"/>
    <property type="match status" value="1"/>
</dbReference>
<dbReference type="GO" id="GO:0016874">
    <property type="term" value="F:ligase activity"/>
    <property type="evidence" value="ECO:0007669"/>
    <property type="project" value="UniProtKB-KW"/>
</dbReference>
<feature type="domain" description="AMP-binding enzyme C-terminal" evidence="3">
    <location>
        <begin position="73"/>
        <end position="148"/>
    </location>
</feature>
<dbReference type="Gene3D" id="3.40.50.12780">
    <property type="entry name" value="N-terminal domain of ligase-like"/>
    <property type="match status" value="1"/>
</dbReference>
<protein>
    <recommendedName>
        <fullName evidence="3">AMP-binding enzyme C-terminal domain-containing protein</fullName>
    </recommendedName>
</protein>
<comment type="similarity">
    <text evidence="1">Belongs to the ATP-dependent AMP-binding enzyme family.</text>
</comment>
<name>A0ABD0ZHV5_9HEMI</name>
<dbReference type="AlphaFoldDB" id="A0ABD0ZHV5"/>
<reference evidence="4 5" key="1">
    <citation type="submission" date="2024-07" db="EMBL/GenBank/DDBJ databases">
        <title>Chromosome-level genome assembly of the water stick insect Ranatra chinensis (Heteroptera: Nepidae).</title>
        <authorList>
            <person name="Liu X."/>
        </authorList>
    </citation>
    <scope>NUCLEOTIDE SEQUENCE [LARGE SCALE GENOMIC DNA]</scope>
    <source>
        <strain evidence="4">Cailab_2021Rc</strain>
        <tissue evidence="4">Muscle</tissue>
    </source>
</reference>
<evidence type="ECO:0000259" key="3">
    <source>
        <dbReference type="Pfam" id="PF13193"/>
    </source>
</evidence>
<evidence type="ECO:0000256" key="2">
    <source>
        <dbReference type="ARBA" id="ARBA00022598"/>
    </source>
</evidence>
<keyword evidence="5" id="KW-1185">Reference proteome</keyword>
<comment type="caution">
    <text evidence="4">The sequence shown here is derived from an EMBL/GenBank/DDBJ whole genome shotgun (WGS) entry which is preliminary data.</text>
</comment>
<dbReference type="InterPro" id="IPR045851">
    <property type="entry name" value="AMP-bd_C_sf"/>
</dbReference>
<evidence type="ECO:0000256" key="1">
    <source>
        <dbReference type="ARBA" id="ARBA00006432"/>
    </source>
</evidence>
<dbReference type="PANTHER" id="PTHR43201:SF5">
    <property type="entry name" value="MEDIUM-CHAIN ACYL-COA LIGASE ACSF2, MITOCHONDRIAL"/>
    <property type="match status" value="1"/>
</dbReference>
<organism evidence="4 5">
    <name type="scientific">Ranatra chinensis</name>
    <dbReference type="NCBI Taxonomy" id="642074"/>
    <lineage>
        <taxon>Eukaryota</taxon>
        <taxon>Metazoa</taxon>
        <taxon>Ecdysozoa</taxon>
        <taxon>Arthropoda</taxon>
        <taxon>Hexapoda</taxon>
        <taxon>Insecta</taxon>
        <taxon>Pterygota</taxon>
        <taxon>Neoptera</taxon>
        <taxon>Paraneoptera</taxon>
        <taxon>Hemiptera</taxon>
        <taxon>Heteroptera</taxon>
        <taxon>Panheteroptera</taxon>
        <taxon>Nepomorpha</taxon>
        <taxon>Nepidae</taxon>
        <taxon>Ranatrinae</taxon>
        <taxon>Ranatra</taxon>
    </lineage>
</organism>
<dbReference type="Proteomes" id="UP001558652">
    <property type="component" value="Unassembled WGS sequence"/>
</dbReference>
<dbReference type="EMBL" id="JBFDAA010000002">
    <property type="protein sequence ID" value="KAL1139664.1"/>
    <property type="molecule type" value="Genomic_DNA"/>
</dbReference>